<reference evidence="2" key="1">
    <citation type="journal article" date="2017" name="Mycologia">
        <title>Fusarium algeriense, sp. nov., a novel toxigenic crown rot pathogen of durum wheat from Algeria is nested in the Fusarium burgessii species complex.</title>
        <authorList>
            <person name="Laraba I."/>
            <person name="Keddad A."/>
            <person name="Boureghda H."/>
            <person name="Abdallah N."/>
            <person name="Vaughan M.M."/>
            <person name="Proctor R.H."/>
            <person name="Busman M."/>
            <person name="O'Donnell K."/>
        </authorList>
    </citation>
    <scope>NUCLEOTIDE SEQUENCE</scope>
    <source>
        <strain evidence="2">NRRL 25174</strain>
    </source>
</reference>
<keyword evidence="3" id="KW-1185">Reference proteome</keyword>
<evidence type="ECO:0000313" key="2">
    <source>
        <dbReference type="EMBL" id="KAF4338998.1"/>
    </source>
</evidence>
<dbReference type="Proteomes" id="UP000730481">
    <property type="component" value="Unassembled WGS sequence"/>
</dbReference>
<sequence length="208" mass="23309">MRIFMNKAMSDYDPSHDAAHVERVVNLTQKLLQLEMSSQYDSTVVILSAILHDIEDHKYLALSLTDKNPPRVVYSALLQAGAAPELAQRVQTIVSHVSYSKEKKDPNTVTHLIENGFPELALVQDADRLDAIGAIGIGRCFTFLGAKGKDLGGPWTMDSAMEHLRDKLVQLEGTMKTEAGKRLAAARTQRLREFERWWAQESTDDIDM</sequence>
<accession>A0A9P5DYG4</accession>
<dbReference type="SUPFAM" id="SSF109604">
    <property type="entry name" value="HD-domain/PDEase-like"/>
    <property type="match status" value="1"/>
</dbReference>
<dbReference type="Gene3D" id="1.10.3210.50">
    <property type="match status" value="1"/>
</dbReference>
<keyword evidence="2" id="KW-0378">Hydrolase</keyword>
<name>A0A9P5DYG4_9HYPO</name>
<dbReference type="GO" id="GO:0016787">
    <property type="term" value="F:hydrolase activity"/>
    <property type="evidence" value="ECO:0007669"/>
    <property type="project" value="UniProtKB-KW"/>
</dbReference>
<reference evidence="2" key="2">
    <citation type="submission" date="2020-02" db="EMBL/GenBank/DDBJ databases">
        <title>Identification and distribution of gene clusters putatively required for synthesis of sphingolipid metabolism inhibitors in phylogenetically diverse species of the filamentous fungus Fusarium.</title>
        <authorList>
            <person name="Kim H.-S."/>
            <person name="Busman M."/>
            <person name="Brown D.W."/>
            <person name="Divon H."/>
            <person name="Uhlig S."/>
            <person name="Proctor R.H."/>
        </authorList>
    </citation>
    <scope>NUCLEOTIDE SEQUENCE</scope>
    <source>
        <strain evidence="2">NRRL 25174</strain>
    </source>
</reference>
<dbReference type="AlphaFoldDB" id="A0A9P5DYG4"/>
<dbReference type="OrthoDB" id="16547at2759"/>
<feature type="domain" description="HD/PDEase" evidence="1">
    <location>
        <begin position="13"/>
        <end position="141"/>
    </location>
</feature>
<dbReference type="SMART" id="SM00471">
    <property type="entry name" value="HDc"/>
    <property type="match status" value="1"/>
</dbReference>
<dbReference type="PANTHER" id="PTHR33594:SF1">
    <property type="entry name" value="HD_PDEASE DOMAIN-CONTAINING PROTEIN"/>
    <property type="match status" value="1"/>
</dbReference>
<dbReference type="PANTHER" id="PTHR33594">
    <property type="entry name" value="SUPERFAMILY HYDROLASE, PUTATIVE (AFU_ORTHOLOGUE AFUA_1G03035)-RELATED"/>
    <property type="match status" value="1"/>
</dbReference>
<evidence type="ECO:0000259" key="1">
    <source>
        <dbReference type="SMART" id="SM00471"/>
    </source>
</evidence>
<organism evidence="2 3">
    <name type="scientific">Fusarium beomiforme</name>
    <dbReference type="NCBI Taxonomy" id="44412"/>
    <lineage>
        <taxon>Eukaryota</taxon>
        <taxon>Fungi</taxon>
        <taxon>Dikarya</taxon>
        <taxon>Ascomycota</taxon>
        <taxon>Pezizomycotina</taxon>
        <taxon>Sordariomycetes</taxon>
        <taxon>Hypocreomycetidae</taxon>
        <taxon>Hypocreales</taxon>
        <taxon>Nectriaceae</taxon>
        <taxon>Fusarium</taxon>
        <taxon>Fusarium burgessii species complex</taxon>
    </lineage>
</organism>
<proteinExistence type="predicted"/>
<comment type="caution">
    <text evidence="2">The sequence shown here is derived from an EMBL/GenBank/DDBJ whole genome shotgun (WGS) entry which is preliminary data.</text>
</comment>
<dbReference type="InterPro" id="IPR003607">
    <property type="entry name" value="HD/PDEase_dom"/>
</dbReference>
<dbReference type="EMBL" id="PVQB02000311">
    <property type="protein sequence ID" value="KAF4338998.1"/>
    <property type="molecule type" value="Genomic_DNA"/>
</dbReference>
<evidence type="ECO:0000313" key="3">
    <source>
        <dbReference type="Proteomes" id="UP000730481"/>
    </source>
</evidence>
<dbReference type="CDD" id="cd00077">
    <property type="entry name" value="HDc"/>
    <property type="match status" value="1"/>
</dbReference>
<gene>
    <name evidence="2" type="ORF">FBEOM_7085</name>
</gene>
<protein>
    <submittedName>
        <fullName evidence="2">HD superfamily hydrolase</fullName>
    </submittedName>
</protein>